<feature type="region of interest" description="Disordered" evidence="2">
    <location>
        <begin position="680"/>
        <end position="717"/>
    </location>
</feature>
<dbReference type="InterPro" id="IPR018200">
    <property type="entry name" value="USP_CS"/>
</dbReference>
<keyword evidence="5" id="KW-1185">Reference proteome</keyword>
<sequence>MGTTAADPRERRRVLQTGGKDPKPKPAPSKADRSGLPGFGNAAAAGSVAKRQQAKSSKLNTPTKKHTTPPPAAAPAAAAGGADILHNRDANQAAAVAAAAAIPLAGDPYEFPADDCAVVSSTAGGQAARVKKQVDIRGFTEPLPLLSSPTRYNGKLPAGMLNHGNTCYLNAVLQALLSLPCLARDLTSDSLAQLPLPQHGVTLALQTCLKQHTASCGAISPAAVSAAMAQLSARWGGCRQEDAHEFLTALLEAVQTEVLAAQVRQLKSSATLTSSNDAAPPLAAGAAVVEAADCAMPDAHAEAEAEPQQDAEQQAAAAEATGQAAAAAQQADADAGPPAATAATVAGGPRLRVSAVLCPASRNFSGCLQHTLTCSECGQVTLVKEQFNHLSLDLPAAAGAGSGGNAAGGSGSAPGSPARGAGQQQQQQQQGAGASGDGELKWLLSGGLGQQQAAAGGINSSEPPLVPDLQALLANFFAPESLEKACEACGAASAQHSLTHAVRRLPRVLVVHLKRFQWQVLPGGGAICRKLSTRVRPDRQLHLGAVCCPGRPVPPLLAELMPAGLLQAADAACSDTPHAVELCGDGSLAGSKRSRPSTWDGEPDPQQQQAKQLAKGLSQSWAAAAAAAGGGDVGKPAQQGQQSRLGRMSQADPQQQQQHGPGFNRKQLTLDSKLFGSKADVFTGARPDGGRHTDLTQVQHDQQQRRPRKRSRSPQEEVIRASGELCIEAADADGADCFGLPRNNSSTQVDLVGVDEEEDDLQRAIKASLLTAAQEGHPTDAAGCLNAAQPGSSMPDLQDGNNSSKEKATAPGAAAQQEPDMPQWMDPSNDSGAVVDCSTPPSTPKSQSRVARPLSTLLQPHRQDLDDNLHSWVPVDDTKQQQQQQQPRATGWGSSSIDGWAAREAKEFDAVLQREKQQKCAGSGRLNGGAAGLSDGLAFSDERPAAPRSSQQGERCMPAGTPFAGLPRLGLAGSSSGLGGLAPGSPPRSDQPQPARGRNVSNSSGAGGPFASHRNAAAAAGGGGGGSGAAGNVEVISLLDGVHGMSEEQQLKRAMELSLMESAAAAGGGTSEFVLFSSGGAAGGLAGLVDKDSYDEEAALQKALEESAAAAEMQQQQLQQQAEAEAVAELQQGSGEAGQQQQQQGADAGVAAGSGAAEGGADDDDDDAVVVAEGGAGGDGGQQQQRQRLPLVRLVEDSDCEDEDTQTAPAAAVAAGTAAEQAAPTVAAGPLASSGHFVSEVLSDQQGGQWFHYDDSFVQPTKLEAVVARCEGDGYLFFYSNSAILGSSSGQQQQ</sequence>
<evidence type="ECO:0000259" key="3">
    <source>
        <dbReference type="PROSITE" id="PS50235"/>
    </source>
</evidence>
<feature type="region of interest" description="Disordered" evidence="2">
    <location>
        <begin position="1126"/>
        <end position="1189"/>
    </location>
</feature>
<feature type="region of interest" description="Disordered" evidence="2">
    <location>
        <begin position="1"/>
        <end position="79"/>
    </location>
</feature>
<reference evidence="4 5" key="1">
    <citation type="submission" date="2023-05" db="EMBL/GenBank/DDBJ databases">
        <title>A 100% complete, gapless, phased diploid assembly of the Scenedesmus obliquus UTEX 3031 genome.</title>
        <authorList>
            <person name="Biondi T.C."/>
            <person name="Hanschen E.R."/>
            <person name="Kwon T."/>
            <person name="Eng W."/>
            <person name="Kruse C.P.S."/>
            <person name="Koehler S.I."/>
            <person name="Kunde Y."/>
            <person name="Gleasner C.D."/>
            <person name="You Mak K.T."/>
            <person name="Polle J."/>
            <person name="Hovde B.T."/>
            <person name="Starkenburg S.R."/>
        </authorList>
    </citation>
    <scope>NUCLEOTIDE SEQUENCE [LARGE SCALE GENOMIC DNA]</scope>
    <source>
        <strain evidence="4 5">DOE0152z</strain>
    </source>
</reference>
<evidence type="ECO:0000256" key="1">
    <source>
        <dbReference type="ARBA" id="ARBA00009085"/>
    </source>
</evidence>
<evidence type="ECO:0000256" key="2">
    <source>
        <dbReference type="SAM" id="MobiDB-lite"/>
    </source>
</evidence>
<feature type="region of interest" description="Disordered" evidence="2">
    <location>
        <begin position="400"/>
        <end position="436"/>
    </location>
</feature>
<dbReference type="InterPro" id="IPR028889">
    <property type="entry name" value="USP"/>
</dbReference>
<feature type="compositionally biased region" description="Low complexity" evidence="2">
    <location>
        <begin position="413"/>
        <end position="432"/>
    </location>
</feature>
<feature type="compositionally biased region" description="Low complexity" evidence="2">
    <location>
        <begin position="310"/>
        <end position="343"/>
    </location>
</feature>
<dbReference type="Pfam" id="PF02809">
    <property type="entry name" value="UIM"/>
    <property type="match status" value="3"/>
</dbReference>
<dbReference type="EMBL" id="CP126218">
    <property type="protein sequence ID" value="WIA20323.1"/>
    <property type="molecule type" value="Genomic_DNA"/>
</dbReference>
<dbReference type="InterPro" id="IPR001394">
    <property type="entry name" value="Peptidase_C19_UCH"/>
</dbReference>
<feature type="compositionally biased region" description="Low complexity" evidence="2">
    <location>
        <begin position="606"/>
        <end position="627"/>
    </location>
</feature>
<feature type="region of interest" description="Disordered" evidence="2">
    <location>
        <begin position="780"/>
        <end position="852"/>
    </location>
</feature>
<dbReference type="InterPro" id="IPR003903">
    <property type="entry name" value="UIM_dom"/>
</dbReference>
<dbReference type="InterPro" id="IPR038765">
    <property type="entry name" value="Papain-like_cys_pep_sf"/>
</dbReference>
<name>A0ABY8UFQ3_TETOB</name>
<accession>A0ABY8UFQ3</accession>
<dbReference type="Gene3D" id="3.90.70.10">
    <property type="entry name" value="Cysteine proteinases"/>
    <property type="match status" value="2"/>
</dbReference>
<comment type="similarity">
    <text evidence="1">Belongs to the peptidase C19 family.</text>
</comment>
<feature type="region of interest" description="Disordered" evidence="2">
    <location>
        <begin position="298"/>
        <end position="343"/>
    </location>
</feature>
<evidence type="ECO:0000313" key="5">
    <source>
        <dbReference type="Proteomes" id="UP001244341"/>
    </source>
</evidence>
<dbReference type="PROSITE" id="PS00972">
    <property type="entry name" value="USP_1"/>
    <property type="match status" value="1"/>
</dbReference>
<feature type="compositionally biased region" description="Gly residues" evidence="2">
    <location>
        <begin position="400"/>
        <end position="412"/>
    </location>
</feature>
<dbReference type="PANTHER" id="PTHR24006:SF827">
    <property type="entry name" value="UBIQUITIN CARBOXYL-TERMINAL HYDROLASE 34"/>
    <property type="match status" value="1"/>
</dbReference>
<dbReference type="Pfam" id="PF00443">
    <property type="entry name" value="UCH"/>
    <property type="match status" value="1"/>
</dbReference>
<feature type="domain" description="USP" evidence="3">
    <location>
        <begin position="158"/>
        <end position="1282"/>
    </location>
</feature>
<dbReference type="PANTHER" id="PTHR24006">
    <property type="entry name" value="UBIQUITIN CARBOXYL-TERMINAL HYDROLASE"/>
    <property type="match status" value="1"/>
</dbReference>
<gene>
    <name evidence="4" type="ORF">OEZ85_006155</name>
</gene>
<feature type="compositionally biased region" description="Low complexity" evidence="2">
    <location>
        <begin position="964"/>
        <end position="975"/>
    </location>
</feature>
<evidence type="ECO:0000313" key="4">
    <source>
        <dbReference type="EMBL" id="WIA20323.1"/>
    </source>
</evidence>
<feature type="region of interest" description="Disordered" evidence="2">
    <location>
        <begin position="584"/>
        <end position="664"/>
    </location>
</feature>
<dbReference type="SUPFAM" id="SSF54001">
    <property type="entry name" value="Cysteine proteinases"/>
    <property type="match status" value="2"/>
</dbReference>
<proteinExistence type="inferred from homology"/>
<feature type="region of interest" description="Disordered" evidence="2">
    <location>
        <begin position="876"/>
        <end position="896"/>
    </location>
</feature>
<dbReference type="Proteomes" id="UP001244341">
    <property type="component" value="Chromosome 11b"/>
</dbReference>
<organism evidence="4 5">
    <name type="scientific">Tetradesmus obliquus</name>
    <name type="common">Green alga</name>
    <name type="synonym">Acutodesmus obliquus</name>
    <dbReference type="NCBI Taxonomy" id="3088"/>
    <lineage>
        <taxon>Eukaryota</taxon>
        <taxon>Viridiplantae</taxon>
        <taxon>Chlorophyta</taxon>
        <taxon>core chlorophytes</taxon>
        <taxon>Chlorophyceae</taxon>
        <taxon>CS clade</taxon>
        <taxon>Sphaeropleales</taxon>
        <taxon>Scenedesmaceae</taxon>
        <taxon>Tetradesmus</taxon>
    </lineage>
</organism>
<dbReference type="PROSITE" id="PS50235">
    <property type="entry name" value="USP_3"/>
    <property type="match status" value="1"/>
</dbReference>
<protein>
    <recommendedName>
        <fullName evidence="3">USP domain-containing protein</fullName>
    </recommendedName>
</protein>
<feature type="region of interest" description="Disordered" evidence="2">
    <location>
        <begin position="919"/>
        <end position="1026"/>
    </location>
</feature>
<dbReference type="InterPro" id="IPR050164">
    <property type="entry name" value="Peptidase_C19"/>
</dbReference>
<dbReference type="CDD" id="cd02257">
    <property type="entry name" value="Peptidase_C19"/>
    <property type="match status" value="2"/>
</dbReference>
<feature type="compositionally biased region" description="Low complexity" evidence="2">
    <location>
        <begin position="1126"/>
        <end position="1155"/>
    </location>
</feature>
<dbReference type="SMART" id="SM00726">
    <property type="entry name" value="UIM"/>
    <property type="match status" value="3"/>
</dbReference>
<dbReference type="PROSITE" id="PS50330">
    <property type="entry name" value="UIM"/>
    <property type="match status" value="2"/>
</dbReference>